<feature type="compositionally biased region" description="Low complexity" evidence="1">
    <location>
        <begin position="95"/>
        <end position="108"/>
    </location>
</feature>
<proteinExistence type="predicted"/>
<keyword evidence="3" id="KW-1185">Reference proteome</keyword>
<feature type="region of interest" description="Disordered" evidence="1">
    <location>
        <begin position="1"/>
        <end position="57"/>
    </location>
</feature>
<name>A0A9W4WWH7_9GLOM</name>
<evidence type="ECO:0000313" key="3">
    <source>
        <dbReference type="Proteomes" id="UP001153678"/>
    </source>
</evidence>
<sequence length="130" mass="14651">MTSSTRSKSKRIASSNDEIPNNNPLAAFASIKQSRSATPHFKPSNCNTQVNNSEDDIDKDISEKVNIVRKETSIVVVEISIHDYSNTDNNKNRALSSRSSMTSTLSTRQFKDNFTMNDEEQEHIKRKNSV</sequence>
<organism evidence="2 3">
    <name type="scientific">Funneliformis geosporum</name>
    <dbReference type="NCBI Taxonomy" id="1117311"/>
    <lineage>
        <taxon>Eukaryota</taxon>
        <taxon>Fungi</taxon>
        <taxon>Fungi incertae sedis</taxon>
        <taxon>Mucoromycota</taxon>
        <taxon>Glomeromycotina</taxon>
        <taxon>Glomeromycetes</taxon>
        <taxon>Glomerales</taxon>
        <taxon>Glomeraceae</taxon>
        <taxon>Funneliformis</taxon>
    </lineage>
</organism>
<gene>
    <name evidence="2" type="ORF">FWILDA_LOCUS14809</name>
</gene>
<dbReference type="EMBL" id="CAMKVN010006931">
    <property type="protein sequence ID" value="CAI2190905.1"/>
    <property type="molecule type" value="Genomic_DNA"/>
</dbReference>
<dbReference type="Proteomes" id="UP001153678">
    <property type="component" value="Unassembled WGS sequence"/>
</dbReference>
<protein>
    <submittedName>
        <fullName evidence="2">16335_t:CDS:1</fullName>
    </submittedName>
</protein>
<accession>A0A9W4WWH7</accession>
<evidence type="ECO:0000313" key="2">
    <source>
        <dbReference type="EMBL" id="CAI2190905.1"/>
    </source>
</evidence>
<feature type="region of interest" description="Disordered" evidence="1">
    <location>
        <begin position="85"/>
        <end position="130"/>
    </location>
</feature>
<comment type="caution">
    <text evidence="2">The sequence shown here is derived from an EMBL/GenBank/DDBJ whole genome shotgun (WGS) entry which is preliminary data.</text>
</comment>
<dbReference type="AlphaFoldDB" id="A0A9W4WWH7"/>
<feature type="compositionally biased region" description="Polar residues" evidence="1">
    <location>
        <begin position="1"/>
        <end position="24"/>
    </location>
</feature>
<feature type="compositionally biased region" description="Polar residues" evidence="1">
    <location>
        <begin position="85"/>
        <end position="94"/>
    </location>
</feature>
<feature type="non-terminal residue" evidence="2">
    <location>
        <position position="1"/>
    </location>
</feature>
<reference evidence="2" key="1">
    <citation type="submission" date="2022-08" db="EMBL/GenBank/DDBJ databases">
        <authorList>
            <person name="Kallberg Y."/>
            <person name="Tangrot J."/>
            <person name="Rosling A."/>
        </authorList>
    </citation>
    <scope>NUCLEOTIDE SEQUENCE</scope>
    <source>
        <strain evidence="2">Wild A</strain>
    </source>
</reference>
<evidence type="ECO:0000256" key="1">
    <source>
        <dbReference type="SAM" id="MobiDB-lite"/>
    </source>
</evidence>